<dbReference type="Proteomes" id="UP001056120">
    <property type="component" value="Linkage Group LG23"/>
</dbReference>
<reference evidence="2" key="1">
    <citation type="journal article" date="2022" name="Mol. Ecol. Resour.">
        <title>The genomes of chicory, endive, great burdock and yacon provide insights into Asteraceae palaeo-polyploidization history and plant inulin production.</title>
        <authorList>
            <person name="Fan W."/>
            <person name="Wang S."/>
            <person name="Wang H."/>
            <person name="Wang A."/>
            <person name="Jiang F."/>
            <person name="Liu H."/>
            <person name="Zhao H."/>
            <person name="Xu D."/>
            <person name="Zhang Y."/>
        </authorList>
    </citation>
    <scope>NUCLEOTIDE SEQUENCE [LARGE SCALE GENOMIC DNA]</scope>
    <source>
        <strain evidence="2">cv. Yunnan</strain>
    </source>
</reference>
<name>A0ACB9B5W2_9ASTR</name>
<reference evidence="1 2" key="2">
    <citation type="journal article" date="2022" name="Mol. Ecol. Resour.">
        <title>The genomes of chicory, endive, great burdock and yacon provide insights into Asteraceae paleo-polyploidization history and plant inulin production.</title>
        <authorList>
            <person name="Fan W."/>
            <person name="Wang S."/>
            <person name="Wang H."/>
            <person name="Wang A."/>
            <person name="Jiang F."/>
            <person name="Liu H."/>
            <person name="Zhao H."/>
            <person name="Xu D."/>
            <person name="Zhang Y."/>
        </authorList>
    </citation>
    <scope>NUCLEOTIDE SEQUENCE [LARGE SCALE GENOMIC DNA]</scope>
    <source>
        <strain evidence="2">cv. Yunnan</strain>
        <tissue evidence="1">Leaves</tissue>
    </source>
</reference>
<organism evidence="1 2">
    <name type="scientific">Smallanthus sonchifolius</name>
    <dbReference type="NCBI Taxonomy" id="185202"/>
    <lineage>
        <taxon>Eukaryota</taxon>
        <taxon>Viridiplantae</taxon>
        <taxon>Streptophyta</taxon>
        <taxon>Embryophyta</taxon>
        <taxon>Tracheophyta</taxon>
        <taxon>Spermatophyta</taxon>
        <taxon>Magnoliopsida</taxon>
        <taxon>eudicotyledons</taxon>
        <taxon>Gunneridae</taxon>
        <taxon>Pentapetalae</taxon>
        <taxon>asterids</taxon>
        <taxon>campanulids</taxon>
        <taxon>Asterales</taxon>
        <taxon>Asteraceae</taxon>
        <taxon>Asteroideae</taxon>
        <taxon>Heliantheae alliance</taxon>
        <taxon>Millerieae</taxon>
        <taxon>Smallanthus</taxon>
    </lineage>
</organism>
<protein>
    <submittedName>
        <fullName evidence="1">Uncharacterized protein</fullName>
    </submittedName>
</protein>
<evidence type="ECO:0000313" key="2">
    <source>
        <dbReference type="Proteomes" id="UP001056120"/>
    </source>
</evidence>
<sequence length="244" mass="27166">MSMLMSRKLRAVDMELNAGEKEILERTRSCFVYYDAVFDVKVAWERTVQEYILEADIMDVDVAGEYSDVEKSEMKEPERKVTTPAKGKNQAGISPEEGGRKHKGQSSLKIKSPGSPKNIVDEFFQRRSGSGHGEKKDVKDKQAVVDLSEEPEVHHKRVKTMREKEMEVQHGGIKIKREGAGFVPAKVVVKGDDDMVGGEKDFGVEDKGVTGTQAEKGRGVDAEPIGSGLKANEEEERQRSLTRV</sequence>
<accession>A0ACB9B5W2</accession>
<evidence type="ECO:0000313" key="1">
    <source>
        <dbReference type="EMBL" id="KAI3717606.1"/>
    </source>
</evidence>
<comment type="caution">
    <text evidence="1">The sequence shown here is derived from an EMBL/GenBank/DDBJ whole genome shotgun (WGS) entry which is preliminary data.</text>
</comment>
<keyword evidence="2" id="KW-1185">Reference proteome</keyword>
<gene>
    <name evidence="1" type="ORF">L1987_69332</name>
</gene>
<dbReference type="EMBL" id="CM042040">
    <property type="protein sequence ID" value="KAI3717606.1"/>
    <property type="molecule type" value="Genomic_DNA"/>
</dbReference>
<proteinExistence type="predicted"/>